<sequence>MLVTEQAIAFASHKQSAEDRGEGILPDVLPQSCQLLNVPRCTQDSPHDGERLNFTLFSQPVSSIFLSDLDDVVFYQIDILDDF</sequence>
<dbReference type="EMBL" id="BMAV01003132">
    <property type="protein sequence ID" value="GFY42556.1"/>
    <property type="molecule type" value="Genomic_DNA"/>
</dbReference>
<name>A0A8X6XIX2_9ARAC</name>
<evidence type="ECO:0000313" key="1">
    <source>
        <dbReference type="EMBL" id="GFY42556.1"/>
    </source>
</evidence>
<dbReference type="AlphaFoldDB" id="A0A8X6XIX2"/>
<dbReference type="EMBL" id="BMAV01008731">
    <property type="protein sequence ID" value="GFY52541.1"/>
    <property type="molecule type" value="Genomic_DNA"/>
</dbReference>
<protein>
    <submittedName>
        <fullName evidence="2">Uncharacterized protein</fullName>
    </submittedName>
</protein>
<organism evidence="2 3">
    <name type="scientific">Trichonephila inaurata madagascariensis</name>
    <dbReference type="NCBI Taxonomy" id="2747483"/>
    <lineage>
        <taxon>Eukaryota</taxon>
        <taxon>Metazoa</taxon>
        <taxon>Ecdysozoa</taxon>
        <taxon>Arthropoda</taxon>
        <taxon>Chelicerata</taxon>
        <taxon>Arachnida</taxon>
        <taxon>Araneae</taxon>
        <taxon>Araneomorphae</taxon>
        <taxon>Entelegynae</taxon>
        <taxon>Araneoidea</taxon>
        <taxon>Nephilidae</taxon>
        <taxon>Trichonephila</taxon>
        <taxon>Trichonephila inaurata</taxon>
    </lineage>
</organism>
<comment type="caution">
    <text evidence="2">The sequence shown here is derived from an EMBL/GenBank/DDBJ whole genome shotgun (WGS) entry which is preliminary data.</text>
</comment>
<proteinExistence type="predicted"/>
<keyword evidence="3" id="KW-1185">Reference proteome</keyword>
<evidence type="ECO:0000313" key="3">
    <source>
        <dbReference type="Proteomes" id="UP000886998"/>
    </source>
</evidence>
<evidence type="ECO:0000313" key="2">
    <source>
        <dbReference type="EMBL" id="GFY52541.1"/>
    </source>
</evidence>
<reference evidence="2" key="1">
    <citation type="submission" date="2020-08" db="EMBL/GenBank/DDBJ databases">
        <title>Multicomponent nature underlies the extraordinary mechanical properties of spider dragline silk.</title>
        <authorList>
            <person name="Kono N."/>
            <person name="Nakamura H."/>
            <person name="Mori M."/>
            <person name="Yoshida Y."/>
            <person name="Ohtoshi R."/>
            <person name="Malay A.D."/>
            <person name="Moran D.A.P."/>
            <person name="Tomita M."/>
            <person name="Numata K."/>
            <person name="Arakawa K."/>
        </authorList>
    </citation>
    <scope>NUCLEOTIDE SEQUENCE</scope>
</reference>
<gene>
    <name evidence="1" type="ORF">TNIN_437821</name>
    <name evidence="2" type="ORF">TNIN_58741</name>
</gene>
<accession>A0A8X6XIX2</accession>
<dbReference type="Proteomes" id="UP000886998">
    <property type="component" value="Unassembled WGS sequence"/>
</dbReference>